<evidence type="ECO:0000313" key="2">
    <source>
        <dbReference type="Proteomes" id="UP000725002"/>
    </source>
</evidence>
<dbReference type="AlphaFoldDB" id="A0A940III2"/>
<protein>
    <recommendedName>
        <fullName evidence="3">DUF3244 domain-containing protein</fullName>
    </recommendedName>
</protein>
<reference evidence="1" key="2">
    <citation type="journal article" date="2021" name="PeerJ">
        <title>Extensive microbial diversity within the chicken gut microbiome revealed by metagenomics and culture.</title>
        <authorList>
            <person name="Gilroy R."/>
            <person name="Ravi A."/>
            <person name="Getino M."/>
            <person name="Pursley I."/>
            <person name="Horton D.L."/>
            <person name="Alikhan N.F."/>
            <person name="Baker D."/>
            <person name="Gharbi K."/>
            <person name="Hall N."/>
            <person name="Watson M."/>
            <person name="Adriaenssens E.M."/>
            <person name="Foster-Nyarko E."/>
            <person name="Jarju S."/>
            <person name="Secka A."/>
            <person name="Antonio M."/>
            <person name="Oren A."/>
            <person name="Chaudhuri R.R."/>
            <person name="La Ragione R."/>
            <person name="Hildebrand F."/>
            <person name="Pallen M.J."/>
        </authorList>
    </citation>
    <scope>NUCLEOTIDE SEQUENCE</scope>
    <source>
        <strain evidence="1">G3-8215</strain>
    </source>
</reference>
<reference evidence="1" key="1">
    <citation type="submission" date="2020-10" db="EMBL/GenBank/DDBJ databases">
        <authorList>
            <person name="Gilroy R."/>
        </authorList>
    </citation>
    <scope>NUCLEOTIDE SEQUENCE</scope>
    <source>
        <strain evidence="1">G3-8215</strain>
    </source>
</reference>
<accession>A0A940III2</accession>
<comment type="caution">
    <text evidence="1">The sequence shown here is derived from an EMBL/GenBank/DDBJ whole genome shotgun (WGS) entry which is preliminary data.</text>
</comment>
<dbReference type="Proteomes" id="UP000725002">
    <property type="component" value="Unassembled WGS sequence"/>
</dbReference>
<dbReference type="EMBL" id="JADILV010000046">
    <property type="protein sequence ID" value="MBO8483821.1"/>
    <property type="molecule type" value="Genomic_DNA"/>
</dbReference>
<organism evidence="1 2">
    <name type="scientific">Candidatus Cryptobacteroides avicola</name>
    <dbReference type="NCBI Taxonomy" id="2840757"/>
    <lineage>
        <taxon>Bacteria</taxon>
        <taxon>Pseudomonadati</taxon>
        <taxon>Bacteroidota</taxon>
        <taxon>Bacteroidia</taxon>
        <taxon>Bacteroidales</taxon>
        <taxon>Candidatus Cryptobacteroides</taxon>
    </lineage>
</organism>
<name>A0A940III2_9BACT</name>
<evidence type="ECO:0008006" key="3">
    <source>
        <dbReference type="Google" id="ProtNLM"/>
    </source>
</evidence>
<evidence type="ECO:0000313" key="1">
    <source>
        <dbReference type="EMBL" id="MBO8483821.1"/>
    </source>
</evidence>
<sequence length="127" mass="14405">MKRAIFLTIAVFLSAAFFYSDSYGKSERNRKIIKTIINKNPHSASSVDRSLFSDVKAYLCNETRTIELEFYEMRQGEIYVTDTGGQIIIYDSITSSEQILDAPSAKGTYYLIIDSPELYAEGLFTVE</sequence>
<proteinExistence type="predicted"/>
<gene>
    <name evidence="1" type="ORF">IAB75_06885</name>
</gene>